<evidence type="ECO:0000313" key="3">
    <source>
        <dbReference type="Proteomes" id="UP000185612"/>
    </source>
</evidence>
<dbReference type="Gene3D" id="1.20.58.220">
    <property type="entry name" value="Phosphate transport system protein phou homolog 2, domain 2"/>
    <property type="match status" value="1"/>
</dbReference>
<comment type="caution">
    <text evidence="2">The sequence shown here is derived from an EMBL/GenBank/DDBJ whole genome shotgun (WGS) entry which is preliminary data.</text>
</comment>
<evidence type="ECO:0000313" key="2">
    <source>
        <dbReference type="EMBL" id="OKL52652.1"/>
    </source>
</evidence>
<dbReference type="Pfam" id="PF01865">
    <property type="entry name" value="PhoU_div"/>
    <property type="match status" value="1"/>
</dbReference>
<dbReference type="STRING" id="52770.BSZ40_00630"/>
<dbReference type="InParanoid" id="A0A1Q5PYW8"/>
<dbReference type="InterPro" id="IPR052912">
    <property type="entry name" value="UPF0111_domain"/>
</dbReference>
<sequence>MGFHKNDGPDFFELFSSQANLLVEGVNLVASIVGAPAATRVALRDQLHSYEHEADELNHSVVKLINLSFVTPFEREDLNKLASLLDDAMDYLDEAGDLFVLYDLVDLPQPLLDLLATQIDVLKHCAEQTAVAMPRLKKPLELRDYWVEVNRLENEGDRAFRKALTELFETQKDPRLIVKLKDVITVLERCTDKFESLANTIEAIAVKEA</sequence>
<gene>
    <name evidence="2" type="ORF">BSZ40_00630</name>
</gene>
<accession>A0A1Q5PYW8</accession>
<dbReference type="EMBL" id="MQVS01000001">
    <property type="protein sequence ID" value="OKL52652.1"/>
    <property type="molecule type" value="Genomic_DNA"/>
</dbReference>
<dbReference type="InterPro" id="IPR018445">
    <property type="entry name" value="Put_Phosphate_transp_reg"/>
</dbReference>
<dbReference type="PANTHER" id="PTHR37298">
    <property type="entry name" value="UPF0111 PROTEIN YKAA"/>
    <property type="match status" value="1"/>
</dbReference>
<name>A0A1Q5PYW8_9ACTO</name>
<organism evidence="2 3">
    <name type="scientific">Buchananella hordeovulneris</name>
    <dbReference type="NCBI Taxonomy" id="52770"/>
    <lineage>
        <taxon>Bacteria</taxon>
        <taxon>Bacillati</taxon>
        <taxon>Actinomycetota</taxon>
        <taxon>Actinomycetes</taxon>
        <taxon>Actinomycetales</taxon>
        <taxon>Actinomycetaceae</taxon>
        <taxon>Buchananella</taxon>
    </lineage>
</organism>
<dbReference type="InterPro" id="IPR038078">
    <property type="entry name" value="PhoU-like_sf"/>
</dbReference>
<keyword evidence="3" id="KW-1185">Reference proteome</keyword>
<proteinExistence type="inferred from homology"/>
<dbReference type="AlphaFoldDB" id="A0A1Q5PYW8"/>
<protein>
    <submittedName>
        <fullName evidence="2">Phosphate transport regulator</fullName>
    </submittedName>
</protein>
<reference evidence="3" key="1">
    <citation type="submission" date="2016-12" db="EMBL/GenBank/DDBJ databases">
        <authorList>
            <person name="Meng X."/>
        </authorList>
    </citation>
    <scope>NUCLEOTIDE SEQUENCE [LARGE SCALE GENOMIC DNA]</scope>
    <source>
        <strain evidence="3">DSM 20732</strain>
    </source>
</reference>
<evidence type="ECO:0000256" key="1">
    <source>
        <dbReference type="ARBA" id="ARBA00008591"/>
    </source>
</evidence>
<dbReference type="Proteomes" id="UP000185612">
    <property type="component" value="Unassembled WGS sequence"/>
</dbReference>
<dbReference type="PANTHER" id="PTHR37298:SF1">
    <property type="entry name" value="UPF0111 PROTEIN YKAA"/>
    <property type="match status" value="1"/>
</dbReference>
<dbReference type="RefSeq" id="WP_073822223.1">
    <property type="nucleotide sequence ID" value="NZ_JAUNKL010000064.1"/>
</dbReference>
<comment type="similarity">
    <text evidence="1">Belongs to the UPF0111 family.</text>
</comment>